<name>A0A367QMZ2_9NOSO</name>
<dbReference type="GO" id="GO:0016887">
    <property type="term" value="F:ATP hydrolysis activity"/>
    <property type="evidence" value="ECO:0007669"/>
    <property type="project" value="InterPro"/>
</dbReference>
<comment type="similarity">
    <text evidence="1">Belongs to the ABC transporter superfamily.</text>
</comment>
<keyword evidence="2" id="KW-0813">Transport</keyword>
<dbReference type="GO" id="GO:0140359">
    <property type="term" value="F:ABC-type transporter activity"/>
    <property type="evidence" value="ECO:0007669"/>
    <property type="project" value="InterPro"/>
</dbReference>
<evidence type="ECO:0000256" key="1">
    <source>
        <dbReference type="ARBA" id="ARBA00005417"/>
    </source>
</evidence>
<comment type="caution">
    <text evidence="6">The sequence shown here is derived from an EMBL/GenBank/DDBJ whole genome shotgun (WGS) entry which is preliminary data.</text>
</comment>
<dbReference type="InterPro" id="IPR003593">
    <property type="entry name" value="AAA+_ATPase"/>
</dbReference>
<dbReference type="AlphaFoldDB" id="A0A367QMZ2"/>
<feature type="domain" description="ABC transporter" evidence="5">
    <location>
        <begin position="39"/>
        <end position="270"/>
    </location>
</feature>
<dbReference type="InterPro" id="IPR017871">
    <property type="entry name" value="ABC_transporter-like_CS"/>
</dbReference>
<dbReference type="SUPFAM" id="SSF52540">
    <property type="entry name" value="P-loop containing nucleoside triphosphate hydrolases"/>
    <property type="match status" value="1"/>
</dbReference>
<protein>
    <submittedName>
        <fullName evidence="6">ABC transporter ATP-binding protein</fullName>
    </submittedName>
</protein>
<proteinExistence type="inferred from homology"/>
<evidence type="ECO:0000313" key="6">
    <source>
        <dbReference type="EMBL" id="RCJ24663.1"/>
    </source>
</evidence>
<dbReference type="EMBL" id="LXQD01000317">
    <property type="protein sequence ID" value="RCJ24663.1"/>
    <property type="molecule type" value="Genomic_DNA"/>
</dbReference>
<dbReference type="InterPro" id="IPR003439">
    <property type="entry name" value="ABC_transporter-like_ATP-bd"/>
</dbReference>
<evidence type="ECO:0000256" key="4">
    <source>
        <dbReference type="ARBA" id="ARBA00022840"/>
    </source>
</evidence>
<organism evidence="6 7">
    <name type="scientific">Nostoc minutum NIES-26</name>
    <dbReference type="NCBI Taxonomy" id="1844469"/>
    <lineage>
        <taxon>Bacteria</taxon>
        <taxon>Bacillati</taxon>
        <taxon>Cyanobacteriota</taxon>
        <taxon>Cyanophyceae</taxon>
        <taxon>Nostocales</taxon>
        <taxon>Nostocaceae</taxon>
        <taxon>Nostoc</taxon>
    </lineage>
</organism>
<keyword evidence="3" id="KW-0547">Nucleotide-binding</keyword>
<sequence length="425" mass="46599">MIKLSNKEITVQPQNTEVVVSVENVSKKFCRDLKRSLVYGVQDIATELVAANRKGDTLRPKEFWALKDVSFQLRRGEALALIGSNGAGKSTLLRIISSLIKPDAGCARIRGRLAPLIALGAGFNPILTGRENIYANMSILGLSTKKIDERLQDVIDFAEISYAIDAPVQTYSSGMAARLGFACAVHIEPDILLIDEVLAVGDIKFRMKCHRRLAKLREQGTAFILVSHNPAAILNVCDSAAYLSQGKLIATGSVDSVVQKYEEDLNLSSAEKSVGQIFLPKKPESESTGIDIVSLCFKDEQGNVMETLLSGETASLCVECKAYREIAKANLCVTVTAIGGERERIFYLTSGSDNEDLKVLPGKVELQMYMPFCCLSAGVYSAKIFIKEGAYSFDAVESFRFTVKANNAAHESLFYQPRQWKIINS</sequence>
<dbReference type="PROSITE" id="PS00211">
    <property type="entry name" value="ABC_TRANSPORTER_1"/>
    <property type="match status" value="1"/>
</dbReference>
<evidence type="ECO:0000313" key="7">
    <source>
        <dbReference type="Proteomes" id="UP000252107"/>
    </source>
</evidence>
<dbReference type="PROSITE" id="PS50893">
    <property type="entry name" value="ABC_TRANSPORTER_2"/>
    <property type="match status" value="1"/>
</dbReference>
<keyword evidence="4 6" id="KW-0067">ATP-binding</keyword>
<gene>
    <name evidence="6" type="ORF">A6770_03095</name>
</gene>
<dbReference type="GO" id="GO:0005524">
    <property type="term" value="F:ATP binding"/>
    <property type="evidence" value="ECO:0007669"/>
    <property type="project" value="UniProtKB-KW"/>
</dbReference>
<dbReference type="Gene3D" id="2.70.50.60">
    <property type="entry name" value="abc- transporter (atp binding component) like domain"/>
    <property type="match status" value="1"/>
</dbReference>
<dbReference type="CDD" id="cd10147">
    <property type="entry name" value="Wzt_C-like"/>
    <property type="match status" value="1"/>
</dbReference>
<dbReference type="InterPro" id="IPR015860">
    <property type="entry name" value="ABC_transpr_TagH-like"/>
</dbReference>
<reference evidence="6" key="1">
    <citation type="submission" date="2016-04" db="EMBL/GenBank/DDBJ databases">
        <authorList>
            <person name="Tabuchi Yagui T.R."/>
        </authorList>
    </citation>
    <scope>NUCLEOTIDE SEQUENCE [LARGE SCALE GENOMIC DNA]</scope>
    <source>
        <strain evidence="6">NIES-26</strain>
    </source>
</reference>
<evidence type="ECO:0000259" key="5">
    <source>
        <dbReference type="PROSITE" id="PS50893"/>
    </source>
</evidence>
<dbReference type="PANTHER" id="PTHR46743:SF2">
    <property type="entry name" value="TEICHOIC ACIDS EXPORT ATP-BINDING PROTEIN TAGH"/>
    <property type="match status" value="1"/>
</dbReference>
<dbReference type="InterPro" id="IPR027417">
    <property type="entry name" value="P-loop_NTPase"/>
</dbReference>
<keyword evidence="7" id="KW-1185">Reference proteome</keyword>
<accession>A0A367QMZ2</accession>
<evidence type="ECO:0000256" key="2">
    <source>
        <dbReference type="ARBA" id="ARBA00022448"/>
    </source>
</evidence>
<dbReference type="GO" id="GO:0016020">
    <property type="term" value="C:membrane"/>
    <property type="evidence" value="ECO:0007669"/>
    <property type="project" value="InterPro"/>
</dbReference>
<dbReference type="Proteomes" id="UP000252107">
    <property type="component" value="Unassembled WGS sequence"/>
</dbReference>
<evidence type="ECO:0000256" key="3">
    <source>
        <dbReference type="ARBA" id="ARBA00022741"/>
    </source>
</evidence>
<dbReference type="InterPro" id="IPR029439">
    <property type="entry name" value="Wzt_C"/>
</dbReference>
<dbReference type="InterPro" id="IPR050683">
    <property type="entry name" value="Bact_Polysacc_Export_ATP-bd"/>
</dbReference>
<dbReference type="PANTHER" id="PTHR46743">
    <property type="entry name" value="TEICHOIC ACIDS EXPORT ATP-BINDING PROTEIN TAGH"/>
    <property type="match status" value="1"/>
</dbReference>
<dbReference type="SMART" id="SM00382">
    <property type="entry name" value="AAA"/>
    <property type="match status" value="1"/>
</dbReference>
<dbReference type="Pfam" id="PF00005">
    <property type="entry name" value="ABC_tran"/>
    <property type="match status" value="1"/>
</dbReference>
<dbReference type="Gene3D" id="3.40.50.300">
    <property type="entry name" value="P-loop containing nucleotide triphosphate hydrolases"/>
    <property type="match status" value="1"/>
</dbReference>
<dbReference type="CDD" id="cd03220">
    <property type="entry name" value="ABC_KpsT_Wzt"/>
    <property type="match status" value="1"/>
</dbReference>